<organism evidence="2 3">
    <name type="scientific">Galemys pyrenaicus</name>
    <name type="common">Iberian desman</name>
    <name type="synonym">Pyrenean desman</name>
    <dbReference type="NCBI Taxonomy" id="202257"/>
    <lineage>
        <taxon>Eukaryota</taxon>
        <taxon>Metazoa</taxon>
        <taxon>Chordata</taxon>
        <taxon>Craniata</taxon>
        <taxon>Vertebrata</taxon>
        <taxon>Euteleostomi</taxon>
        <taxon>Mammalia</taxon>
        <taxon>Eutheria</taxon>
        <taxon>Laurasiatheria</taxon>
        <taxon>Eulipotyphla</taxon>
        <taxon>Talpidae</taxon>
        <taxon>Galemys</taxon>
    </lineage>
</organism>
<evidence type="ECO:0000313" key="2">
    <source>
        <dbReference type="EMBL" id="KAG8511949.1"/>
    </source>
</evidence>
<dbReference type="EMBL" id="JAGFMF010011803">
    <property type="protein sequence ID" value="KAG8511949.1"/>
    <property type="molecule type" value="Genomic_DNA"/>
</dbReference>
<comment type="caution">
    <text evidence="2">The sequence shown here is derived from an EMBL/GenBank/DDBJ whole genome shotgun (WGS) entry which is preliminary data.</text>
</comment>
<keyword evidence="3" id="KW-1185">Reference proteome</keyword>
<feature type="compositionally biased region" description="Basic and acidic residues" evidence="1">
    <location>
        <begin position="133"/>
        <end position="150"/>
    </location>
</feature>
<reference evidence="2" key="1">
    <citation type="journal article" date="2021" name="Evol. Appl.">
        <title>The genome of the Pyrenean desman and the effects of bottlenecks and inbreeding on the genomic landscape of an endangered species.</title>
        <authorList>
            <person name="Escoda L."/>
            <person name="Castresana J."/>
        </authorList>
    </citation>
    <scope>NUCLEOTIDE SEQUENCE</scope>
    <source>
        <strain evidence="2">IBE-C5619</strain>
    </source>
</reference>
<dbReference type="OrthoDB" id="1882297at2759"/>
<accession>A0A8J5ZY28</accession>
<keyword evidence="2" id="KW-0689">Ribosomal protein</keyword>
<keyword evidence="2" id="KW-0687">Ribonucleoprotein</keyword>
<dbReference type="Gene3D" id="6.10.250.3250">
    <property type="match status" value="1"/>
</dbReference>
<feature type="region of interest" description="Disordered" evidence="1">
    <location>
        <begin position="162"/>
        <end position="181"/>
    </location>
</feature>
<feature type="region of interest" description="Disordered" evidence="1">
    <location>
        <begin position="132"/>
        <end position="156"/>
    </location>
</feature>
<protein>
    <submittedName>
        <fullName evidence="2">60S ribosomal protein L13a</fullName>
    </submittedName>
</protein>
<evidence type="ECO:0000256" key="1">
    <source>
        <dbReference type="SAM" id="MobiDB-lite"/>
    </source>
</evidence>
<gene>
    <name evidence="2" type="ORF">J0S82_011079</name>
</gene>
<dbReference type="Proteomes" id="UP000700334">
    <property type="component" value="Unassembled WGS sequence"/>
</dbReference>
<sequence>MLLTLKVVVMPVRTSMFLATLYRNKLKYLVFTPKRMNTNPSRGPYHSELPAVSKDPVRPGRPGPAWWFDRCSARPCIEADQEVRLAHEVSWKYQAVTATLEKRKEKAKIHYLEKKQLQRLEHWDGELIGIRSYPEEQTEKQQPRGKKGSEEIAEEEELLQRKMRRQFQSSKKGGKPPAAAL</sequence>
<dbReference type="AlphaFoldDB" id="A0A8J5ZY28"/>
<dbReference type="GO" id="GO:0005840">
    <property type="term" value="C:ribosome"/>
    <property type="evidence" value="ECO:0007669"/>
    <property type="project" value="UniProtKB-KW"/>
</dbReference>
<evidence type="ECO:0000313" key="3">
    <source>
        <dbReference type="Proteomes" id="UP000700334"/>
    </source>
</evidence>
<proteinExistence type="predicted"/>
<name>A0A8J5ZY28_GALPY</name>